<sequence length="244" mass="27319">MSDYESLTQSFRHHQLSQFIGANGLRSSTRRYATRSKTCSKFFTAKDAKTSAEESDGLSKMQISYVKDLEQQVANFQDRPTAPVHTGSGALLAQDTQTNAYAEFQSFTDPLDTFYLPQIPTPGNTAFTFDFSNQDENLFSIAQQPATQLSNSVDPGSYAEDTVHSLDASEGSTMTDVSVREAASFFQTYFEIIHPRYPFLDVEECSTAYLKWKTGEIETCNDKDWSMCLLKLVCGQPPLMPETH</sequence>
<reference evidence="1" key="1">
    <citation type="submission" date="2022-10" db="EMBL/GenBank/DDBJ databases">
        <title>Tapping the CABI collections for fungal endophytes: first genome assemblies for Collariella, Neodidymelliopsis, Ascochyta clinopodiicola, Didymella pomorum, Didymosphaeria variabile, Neocosmospora piperis and Neocucurbitaria cava.</title>
        <authorList>
            <person name="Hill R."/>
        </authorList>
    </citation>
    <scope>NUCLEOTIDE SEQUENCE</scope>
    <source>
        <strain evidence="1">IMI 366586</strain>
    </source>
</reference>
<dbReference type="EMBL" id="JAPEUR010000063">
    <property type="protein sequence ID" value="KAJ4324080.1"/>
    <property type="molecule type" value="Genomic_DNA"/>
</dbReference>
<evidence type="ECO:0008006" key="3">
    <source>
        <dbReference type="Google" id="ProtNLM"/>
    </source>
</evidence>
<comment type="caution">
    <text evidence="1">The sequence shown here is derived from an EMBL/GenBank/DDBJ whole genome shotgun (WGS) entry which is preliminary data.</text>
</comment>
<dbReference type="OrthoDB" id="189997at2759"/>
<evidence type="ECO:0000313" key="1">
    <source>
        <dbReference type="EMBL" id="KAJ4324080.1"/>
    </source>
</evidence>
<gene>
    <name evidence="1" type="ORF">N0V84_004046</name>
</gene>
<accession>A0A9W8WGA2</accession>
<protein>
    <recommendedName>
        <fullName evidence="3">Transcription factor</fullName>
    </recommendedName>
</protein>
<name>A0A9W8WGA2_9HYPO</name>
<dbReference type="AlphaFoldDB" id="A0A9W8WGA2"/>
<proteinExistence type="predicted"/>
<keyword evidence="2" id="KW-1185">Reference proteome</keyword>
<dbReference type="Proteomes" id="UP001140502">
    <property type="component" value="Unassembled WGS sequence"/>
</dbReference>
<evidence type="ECO:0000313" key="2">
    <source>
        <dbReference type="Proteomes" id="UP001140502"/>
    </source>
</evidence>
<organism evidence="1 2">
    <name type="scientific">Fusarium piperis</name>
    <dbReference type="NCBI Taxonomy" id="1435070"/>
    <lineage>
        <taxon>Eukaryota</taxon>
        <taxon>Fungi</taxon>
        <taxon>Dikarya</taxon>
        <taxon>Ascomycota</taxon>
        <taxon>Pezizomycotina</taxon>
        <taxon>Sordariomycetes</taxon>
        <taxon>Hypocreomycetidae</taxon>
        <taxon>Hypocreales</taxon>
        <taxon>Nectriaceae</taxon>
        <taxon>Fusarium</taxon>
        <taxon>Fusarium solani species complex</taxon>
    </lineage>
</organism>